<dbReference type="RefSeq" id="WP_090011712.1">
    <property type="nucleotide sequence ID" value="NZ_FNET01000018.1"/>
</dbReference>
<feature type="transmembrane region" description="Helical" evidence="1">
    <location>
        <begin position="146"/>
        <end position="163"/>
    </location>
</feature>
<dbReference type="InterPro" id="IPR045927">
    <property type="entry name" value="DUF6346"/>
</dbReference>
<name>A0A1G9RIC6_9PSEU</name>
<evidence type="ECO:0000313" key="2">
    <source>
        <dbReference type="EMBL" id="SDM22996.1"/>
    </source>
</evidence>
<feature type="transmembrane region" description="Helical" evidence="1">
    <location>
        <begin position="32"/>
        <end position="51"/>
    </location>
</feature>
<evidence type="ECO:0008006" key="4">
    <source>
        <dbReference type="Google" id="ProtNLM"/>
    </source>
</evidence>
<keyword evidence="1" id="KW-0812">Transmembrane</keyword>
<dbReference type="AlphaFoldDB" id="A0A1G9RIC6"/>
<evidence type="ECO:0000313" key="3">
    <source>
        <dbReference type="Proteomes" id="UP000199682"/>
    </source>
</evidence>
<organism evidence="2 3">
    <name type="scientific">Lentzea albidocapillata subsp. violacea</name>
    <dbReference type="NCBI Taxonomy" id="128104"/>
    <lineage>
        <taxon>Bacteria</taxon>
        <taxon>Bacillati</taxon>
        <taxon>Actinomycetota</taxon>
        <taxon>Actinomycetes</taxon>
        <taxon>Pseudonocardiales</taxon>
        <taxon>Pseudonocardiaceae</taxon>
        <taxon>Lentzea</taxon>
    </lineage>
</organism>
<sequence>MPDRYQKTPERHEPTARQVRVNPQLRAKAGKLAFAVLFLPVLGWLIGATIISQFNGVHGPDPAIAPGQTYAVARICHRHGPVSTHGFGFWHQCAADLHYDGATEPAGEEIVNFLGPADIGQKVALEREGTGRRSHHVRAAGQPLEGWAWLALPFAAAWLYLVFRVARPLARDLGEDLEAIKLDEPTRDITVVDSRRSWLNWKVQLVLLMFATIAAVRGTPWAFEGFGDHRILSLVGWSVIVLLAANFVRRFVFGPWVTVSPDGLSFRGRRFDWAEVQELRLTRHNVLVVTPRIGRTRRIGRFGDEGGTRLHHALRHFAEATYSRDRADA</sequence>
<protein>
    <recommendedName>
        <fullName evidence="4">PH domain-containing protein</fullName>
    </recommendedName>
</protein>
<reference evidence="3" key="1">
    <citation type="submission" date="2016-10" db="EMBL/GenBank/DDBJ databases">
        <authorList>
            <person name="Varghese N."/>
            <person name="Submissions S."/>
        </authorList>
    </citation>
    <scope>NUCLEOTIDE SEQUENCE [LARGE SCALE GENOMIC DNA]</scope>
    <source>
        <strain evidence="3">DSM 44796</strain>
    </source>
</reference>
<dbReference type="Proteomes" id="UP000199682">
    <property type="component" value="Unassembled WGS sequence"/>
</dbReference>
<dbReference type="Pfam" id="PF19873">
    <property type="entry name" value="DUF6346"/>
    <property type="match status" value="1"/>
</dbReference>
<evidence type="ECO:0000256" key="1">
    <source>
        <dbReference type="SAM" id="Phobius"/>
    </source>
</evidence>
<dbReference type="EMBL" id="FNET01000018">
    <property type="protein sequence ID" value="SDM22996.1"/>
    <property type="molecule type" value="Genomic_DNA"/>
</dbReference>
<feature type="transmembrane region" description="Helical" evidence="1">
    <location>
        <begin position="229"/>
        <end position="248"/>
    </location>
</feature>
<proteinExistence type="predicted"/>
<feature type="transmembrane region" description="Helical" evidence="1">
    <location>
        <begin position="205"/>
        <end position="223"/>
    </location>
</feature>
<keyword evidence="1" id="KW-1133">Transmembrane helix</keyword>
<accession>A0A1G9RIC6</accession>
<keyword evidence="1" id="KW-0472">Membrane</keyword>
<gene>
    <name evidence="2" type="ORF">SAMN04488074_118117</name>
</gene>